<evidence type="ECO:0000256" key="1">
    <source>
        <dbReference type="SAM" id="SignalP"/>
    </source>
</evidence>
<dbReference type="InterPro" id="IPR001829">
    <property type="entry name" value="Pili_assmbl_chaperone_bac"/>
</dbReference>
<name>A0A2T3XPA6_9BURK</name>
<dbReference type="InterPro" id="IPR016147">
    <property type="entry name" value="Pili_assmbl_chaperone_N"/>
</dbReference>
<protein>
    <submittedName>
        <fullName evidence="3">Molecular chaperone</fullName>
    </submittedName>
</protein>
<dbReference type="Gene3D" id="2.60.40.10">
    <property type="entry name" value="Immunoglobulins"/>
    <property type="match status" value="1"/>
</dbReference>
<dbReference type="PANTHER" id="PTHR30251:SF4">
    <property type="entry name" value="SLR1668 PROTEIN"/>
    <property type="match status" value="1"/>
</dbReference>
<dbReference type="GO" id="GO:0030288">
    <property type="term" value="C:outer membrane-bounded periplasmic space"/>
    <property type="evidence" value="ECO:0007669"/>
    <property type="project" value="InterPro"/>
</dbReference>
<dbReference type="SUPFAM" id="SSF49354">
    <property type="entry name" value="PapD-like"/>
    <property type="match status" value="1"/>
</dbReference>
<dbReference type="InterPro" id="IPR008962">
    <property type="entry name" value="PapD-like_sf"/>
</dbReference>
<dbReference type="PANTHER" id="PTHR30251">
    <property type="entry name" value="PILUS ASSEMBLY CHAPERONE"/>
    <property type="match status" value="1"/>
</dbReference>
<gene>
    <name evidence="3" type="ORF">C9I57_24170</name>
</gene>
<dbReference type="AlphaFoldDB" id="A0A2T3XPA6"/>
<organism evidence="3 4">
    <name type="scientific">Trinickia symbiotica</name>
    <dbReference type="NCBI Taxonomy" id="863227"/>
    <lineage>
        <taxon>Bacteria</taxon>
        <taxon>Pseudomonadati</taxon>
        <taxon>Pseudomonadota</taxon>
        <taxon>Betaproteobacteria</taxon>
        <taxon>Burkholderiales</taxon>
        <taxon>Burkholderiaceae</taxon>
        <taxon>Trinickia</taxon>
    </lineage>
</organism>
<dbReference type="Proteomes" id="UP000240638">
    <property type="component" value="Unassembled WGS sequence"/>
</dbReference>
<dbReference type="EMBL" id="PYUC01000013">
    <property type="protein sequence ID" value="PTB18345.1"/>
    <property type="molecule type" value="Genomic_DNA"/>
</dbReference>
<dbReference type="GO" id="GO:0071555">
    <property type="term" value="P:cell wall organization"/>
    <property type="evidence" value="ECO:0007669"/>
    <property type="project" value="InterPro"/>
</dbReference>
<feature type="domain" description="Pili assembly chaperone N-terminal" evidence="2">
    <location>
        <begin position="29"/>
        <end position="148"/>
    </location>
</feature>
<proteinExistence type="predicted"/>
<reference evidence="3 4" key="1">
    <citation type="submission" date="2018-03" db="EMBL/GenBank/DDBJ databases">
        <title>Whole genome analyses suggest that Burkholderia sensu lato contains two further novel genera in the rhizoxinica-symbiotica group Mycetohabitans gen. nov., and Trinickia gen. nov.: implications for the evolution of diazotrophy and nodulation in the Burkholderiaceae.</title>
        <authorList>
            <person name="Estrada De Los Santos P."/>
            <person name="Palmer M."/>
            <person name="Chavez-Ramirez B."/>
            <person name="Steenkamp E.T."/>
            <person name="Hirsch A.M."/>
            <person name="Manyaka P."/>
            <person name="Maluk M."/>
            <person name="Lafos M."/>
            <person name="Crook M."/>
            <person name="Gross E."/>
            <person name="Simon M.F."/>
            <person name="Bueno Dos Reis Junior F."/>
            <person name="Poole P.S."/>
            <person name="Venter S.N."/>
            <person name="James E.K."/>
        </authorList>
    </citation>
    <scope>NUCLEOTIDE SEQUENCE [LARGE SCALE GENOMIC DNA]</scope>
    <source>
        <strain evidence="3 4">JPY-366</strain>
    </source>
</reference>
<evidence type="ECO:0000313" key="3">
    <source>
        <dbReference type="EMBL" id="PTB18345.1"/>
    </source>
</evidence>
<sequence length="246" mass="26098">MIRAIHLLARAATGAALVSTCAVSHAANFTVTPVRVELSASQTSSALTVKNEMTDEPVVVELNTVAWSQKDGEDVYTPAPELLATPPIFTLAPGATQVVRVGLRHPSASDRETSYRLYLREVPPPPKPGFAGVQIALEMRLPIFVKPRVPTAPALQWHVDTQGSGPLALSVTNEGTAHAQVANLVLTAGDRPVATYPGFAYVLPGQTRRLVMQPGRDAPSAPGGALRLKAYSDAGDIDSPIAQQWQ</sequence>
<accession>A0A2T3XPA6</accession>
<comment type="caution">
    <text evidence="3">The sequence shown here is derived from an EMBL/GenBank/DDBJ whole genome shotgun (WGS) entry which is preliminary data.</text>
</comment>
<dbReference type="Pfam" id="PF00345">
    <property type="entry name" value="PapD_N"/>
    <property type="match status" value="1"/>
</dbReference>
<keyword evidence="1" id="KW-0732">Signal</keyword>
<evidence type="ECO:0000259" key="2">
    <source>
        <dbReference type="Pfam" id="PF00345"/>
    </source>
</evidence>
<dbReference type="InterPro" id="IPR050643">
    <property type="entry name" value="Periplasmic_pilus_chap"/>
</dbReference>
<dbReference type="PRINTS" id="PR00969">
    <property type="entry name" value="CHAPERONPILI"/>
</dbReference>
<evidence type="ECO:0000313" key="4">
    <source>
        <dbReference type="Proteomes" id="UP000240638"/>
    </source>
</evidence>
<feature type="signal peptide" evidence="1">
    <location>
        <begin position="1"/>
        <end position="26"/>
    </location>
</feature>
<feature type="chain" id="PRO_5015656693" evidence="1">
    <location>
        <begin position="27"/>
        <end position="246"/>
    </location>
</feature>
<dbReference type="InterPro" id="IPR013783">
    <property type="entry name" value="Ig-like_fold"/>
</dbReference>